<reference evidence="3" key="2">
    <citation type="submission" date="2020-09" db="EMBL/GenBank/DDBJ databases">
        <authorList>
            <person name="Sun Q."/>
            <person name="Zhou Y."/>
        </authorList>
    </citation>
    <scope>NUCLEOTIDE SEQUENCE</scope>
    <source>
        <strain evidence="3">CGMCC 4.7299</strain>
    </source>
</reference>
<protein>
    <submittedName>
        <fullName evidence="3">Uncharacterized protein</fullName>
    </submittedName>
</protein>
<accession>A0A8J3FRX8</accession>
<gene>
    <name evidence="3" type="ORF">GCM10012284_54680</name>
</gene>
<keyword evidence="4" id="KW-1185">Reference proteome</keyword>
<keyword evidence="2" id="KW-0472">Membrane</keyword>
<proteinExistence type="predicted"/>
<dbReference type="Proteomes" id="UP000656042">
    <property type="component" value="Unassembled WGS sequence"/>
</dbReference>
<dbReference type="RefSeq" id="WP_189082198.1">
    <property type="nucleotide sequence ID" value="NZ_BMMX01000040.1"/>
</dbReference>
<dbReference type="InterPro" id="IPR049920">
    <property type="entry name" value="IK1_05631-like"/>
</dbReference>
<feature type="transmembrane region" description="Helical" evidence="2">
    <location>
        <begin position="64"/>
        <end position="81"/>
    </location>
</feature>
<evidence type="ECO:0000313" key="4">
    <source>
        <dbReference type="Proteomes" id="UP000656042"/>
    </source>
</evidence>
<evidence type="ECO:0000256" key="2">
    <source>
        <dbReference type="SAM" id="Phobius"/>
    </source>
</evidence>
<feature type="region of interest" description="Disordered" evidence="1">
    <location>
        <begin position="299"/>
        <end position="328"/>
    </location>
</feature>
<organism evidence="3 4">
    <name type="scientific">Mangrovihabitans endophyticus</name>
    <dbReference type="NCBI Taxonomy" id="1751298"/>
    <lineage>
        <taxon>Bacteria</taxon>
        <taxon>Bacillati</taxon>
        <taxon>Actinomycetota</taxon>
        <taxon>Actinomycetes</taxon>
        <taxon>Micromonosporales</taxon>
        <taxon>Micromonosporaceae</taxon>
        <taxon>Mangrovihabitans</taxon>
    </lineage>
</organism>
<feature type="transmembrane region" description="Helical" evidence="2">
    <location>
        <begin position="40"/>
        <end position="58"/>
    </location>
</feature>
<dbReference type="EMBL" id="BMMX01000040">
    <property type="protein sequence ID" value="GGL13091.1"/>
    <property type="molecule type" value="Genomic_DNA"/>
</dbReference>
<name>A0A8J3FRX8_9ACTN</name>
<reference evidence="3" key="1">
    <citation type="journal article" date="2014" name="Int. J. Syst. Evol. Microbiol.">
        <title>Complete genome sequence of Corynebacterium casei LMG S-19264T (=DSM 44701T), isolated from a smear-ripened cheese.</title>
        <authorList>
            <consortium name="US DOE Joint Genome Institute (JGI-PGF)"/>
            <person name="Walter F."/>
            <person name="Albersmeier A."/>
            <person name="Kalinowski J."/>
            <person name="Ruckert C."/>
        </authorList>
    </citation>
    <scope>NUCLEOTIDE SEQUENCE</scope>
    <source>
        <strain evidence="3">CGMCC 4.7299</strain>
    </source>
</reference>
<evidence type="ECO:0000256" key="1">
    <source>
        <dbReference type="SAM" id="MobiDB-lite"/>
    </source>
</evidence>
<dbReference type="Pfam" id="PF18159">
    <property type="entry name" value="S_4TM"/>
    <property type="match status" value="1"/>
</dbReference>
<keyword evidence="2" id="KW-1133">Transmembrane helix</keyword>
<feature type="compositionally biased region" description="Pro residues" evidence="1">
    <location>
        <begin position="314"/>
        <end position="328"/>
    </location>
</feature>
<feature type="transmembrane region" description="Helical" evidence="2">
    <location>
        <begin position="172"/>
        <end position="192"/>
    </location>
</feature>
<keyword evidence="2" id="KW-0812">Transmembrane</keyword>
<evidence type="ECO:0000313" key="3">
    <source>
        <dbReference type="EMBL" id="GGL13091.1"/>
    </source>
</evidence>
<dbReference type="AlphaFoldDB" id="A0A8J3FRX8"/>
<comment type="caution">
    <text evidence="3">The sequence shown here is derived from an EMBL/GenBank/DDBJ whole genome shotgun (WGS) entry which is preliminary data.</text>
</comment>
<sequence length="328" mass="36284">MPSRRPAIADRQNSPQILTLVRAMSTAHARALRLERLRRWIAFVVALTSLLAATWPVLTAPVAAAGAVWALLQGAGLSPWVQRSTAHAAVVQELFDVSLFEIEWNTVAVGNPPSAAEISALARAYRGPEDLIVDYYEIGDLPDLSRPLDVLACQMQNLGWGSRVHRRFADGVLAAVIGWALLGVLVGVLLSMSLSRLLLVWYLPALGALQLGLELHRRQRDTATVRSRALTLVRERVEANLRDPRRPGQTEALLMLARRVQDLLFTTRRAQVRVPDWFFLRFRPTDRVDFRREMTELSRLVTGADGAPEAPRTATPPPGEPPRASPSA</sequence>